<keyword evidence="1" id="KW-0472">Membrane</keyword>
<dbReference type="AlphaFoldDB" id="A0A182WPZ6"/>
<protein>
    <submittedName>
        <fullName evidence="2">Uncharacterized protein</fullName>
    </submittedName>
</protein>
<accession>A0A182WPZ6</accession>
<keyword evidence="3" id="KW-1185">Reference proteome</keyword>
<organism evidence="2 3">
    <name type="scientific">Anopheles minimus</name>
    <dbReference type="NCBI Taxonomy" id="112268"/>
    <lineage>
        <taxon>Eukaryota</taxon>
        <taxon>Metazoa</taxon>
        <taxon>Ecdysozoa</taxon>
        <taxon>Arthropoda</taxon>
        <taxon>Hexapoda</taxon>
        <taxon>Insecta</taxon>
        <taxon>Pterygota</taxon>
        <taxon>Neoptera</taxon>
        <taxon>Endopterygota</taxon>
        <taxon>Diptera</taxon>
        <taxon>Nematocera</taxon>
        <taxon>Culicoidea</taxon>
        <taxon>Culicidae</taxon>
        <taxon>Anophelinae</taxon>
        <taxon>Anopheles</taxon>
    </lineage>
</organism>
<dbReference type="Proteomes" id="UP000075920">
    <property type="component" value="Unassembled WGS sequence"/>
</dbReference>
<feature type="transmembrane region" description="Helical" evidence="1">
    <location>
        <begin position="17"/>
        <end position="36"/>
    </location>
</feature>
<proteinExistence type="predicted"/>
<evidence type="ECO:0000313" key="2">
    <source>
        <dbReference type="EnsemblMetazoa" id="AMIN014732-PB"/>
    </source>
</evidence>
<reference evidence="3" key="1">
    <citation type="submission" date="2013-03" db="EMBL/GenBank/DDBJ databases">
        <title>The Genome Sequence of Anopheles minimus MINIMUS1.</title>
        <authorList>
            <consortium name="The Broad Institute Genomics Platform"/>
            <person name="Neafsey D.E."/>
            <person name="Walton C."/>
            <person name="Walker B."/>
            <person name="Young S.K."/>
            <person name="Zeng Q."/>
            <person name="Gargeya S."/>
            <person name="Fitzgerald M."/>
            <person name="Haas B."/>
            <person name="Abouelleil A."/>
            <person name="Allen A.W."/>
            <person name="Alvarado L."/>
            <person name="Arachchi H.M."/>
            <person name="Berlin A.M."/>
            <person name="Chapman S.B."/>
            <person name="Gainer-Dewar J."/>
            <person name="Goldberg J."/>
            <person name="Griggs A."/>
            <person name="Gujja S."/>
            <person name="Hansen M."/>
            <person name="Howarth C."/>
            <person name="Imamovic A."/>
            <person name="Ireland A."/>
            <person name="Larimer J."/>
            <person name="McCowan C."/>
            <person name="Murphy C."/>
            <person name="Pearson M."/>
            <person name="Poon T.W."/>
            <person name="Priest M."/>
            <person name="Roberts A."/>
            <person name="Saif S."/>
            <person name="Shea T."/>
            <person name="Sisk P."/>
            <person name="Sykes S."/>
            <person name="Wortman J."/>
            <person name="Nusbaum C."/>
            <person name="Birren B."/>
        </authorList>
    </citation>
    <scope>NUCLEOTIDE SEQUENCE [LARGE SCALE GENOMIC DNA]</scope>
    <source>
        <strain evidence="3">MINIMUS1</strain>
    </source>
</reference>
<keyword evidence="1" id="KW-0812">Transmembrane</keyword>
<dbReference type="EnsemblMetazoa" id="AMIN014732-RA">
    <property type="protein sequence ID" value="AMIN014732-PA"/>
    <property type="gene ID" value="AMIN014732"/>
</dbReference>
<reference evidence="2" key="2">
    <citation type="submission" date="2020-05" db="UniProtKB">
        <authorList>
            <consortium name="EnsemblMetazoa"/>
        </authorList>
    </citation>
    <scope>IDENTIFICATION</scope>
    <source>
        <strain evidence="2">MINIMUS1</strain>
    </source>
</reference>
<evidence type="ECO:0000313" key="3">
    <source>
        <dbReference type="Proteomes" id="UP000075920"/>
    </source>
</evidence>
<dbReference type="EnsemblMetazoa" id="AMIN014732-RB">
    <property type="protein sequence ID" value="AMIN014732-PB"/>
    <property type="gene ID" value="AMIN014732"/>
</dbReference>
<evidence type="ECO:0000256" key="1">
    <source>
        <dbReference type="SAM" id="Phobius"/>
    </source>
</evidence>
<name>A0A182WPZ6_9DIPT</name>
<keyword evidence="1" id="KW-1133">Transmembrane helix</keyword>
<sequence length="101" mass="11899">MTCVCDFMLSSFLGSHFYIHCFFCRWFMCYLFMRYGTGCIGCRVSRCSLCEVNGSRVRYGDVFLAFVCTVYDPQVFRFCTSAPVECCERWCAHRWCSIVYL</sequence>
<dbReference type="VEuPathDB" id="VectorBase:AMIN014732"/>